<dbReference type="Proteomes" id="UP000076205">
    <property type="component" value="Unassembled WGS sequence"/>
</dbReference>
<gene>
    <name evidence="1" type="ORF">SAMEA2273352_02079</name>
</gene>
<dbReference type="EMBL" id="FJYW01000004">
    <property type="protein sequence ID" value="CZX27424.1"/>
    <property type="molecule type" value="Genomic_DNA"/>
</dbReference>
<accession>A0A822WQN3</accession>
<evidence type="ECO:0000313" key="1">
    <source>
        <dbReference type="EMBL" id="CZX27424.1"/>
    </source>
</evidence>
<organism evidence="1 2">
    <name type="scientific">Enterobacter hormaechei</name>
    <dbReference type="NCBI Taxonomy" id="158836"/>
    <lineage>
        <taxon>Bacteria</taxon>
        <taxon>Pseudomonadati</taxon>
        <taxon>Pseudomonadota</taxon>
        <taxon>Gammaproteobacteria</taxon>
        <taxon>Enterobacterales</taxon>
        <taxon>Enterobacteriaceae</taxon>
        <taxon>Enterobacter</taxon>
        <taxon>Enterobacter cloacae complex</taxon>
    </lineage>
</organism>
<protein>
    <submittedName>
        <fullName evidence="1">Protein of uncharacterized function (DUF1493)</fullName>
    </submittedName>
</protein>
<comment type="caution">
    <text evidence="1">The sequence shown here is derived from an EMBL/GenBank/DDBJ whole genome shotgun (WGS) entry which is preliminary data.</text>
</comment>
<proteinExistence type="predicted"/>
<name>A0A822WQN3_9ENTR</name>
<reference evidence="1 2" key="1">
    <citation type="submission" date="2016-03" db="EMBL/GenBank/DDBJ databases">
        <authorList>
            <consortium name="Pathogen Informatics"/>
        </authorList>
    </citation>
    <scope>NUCLEOTIDE SEQUENCE [LARGE SCALE GENOMIC DNA]</scope>
    <source>
        <strain evidence="2">e1424</strain>
    </source>
</reference>
<evidence type="ECO:0000313" key="2">
    <source>
        <dbReference type="Proteomes" id="UP000076205"/>
    </source>
</evidence>
<dbReference type="AlphaFoldDB" id="A0A822WQN3"/>
<sequence length="124" mass="13989">MMEPTLSQVIEVVRNSSGEQRKPIDSNTLIEADLHICGMDGEDLLEDCEEAFGVQLATEEDGYMKTFSLAENEYLFTGEGIDFFGICRFIRWVRGIPEPVIRDLTVGELHAVLVKAVKEQVKHE</sequence>